<dbReference type="CDD" id="cd16009">
    <property type="entry name" value="PPM"/>
    <property type="match status" value="1"/>
</dbReference>
<evidence type="ECO:0000256" key="2">
    <source>
        <dbReference type="ARBA" id="ARBA00022723"/>
    </source>
</evidence>
<dbReference type="RefSeq" id="WP_230755965.1">
    <property type="nucleotide sequence ID" value="NZ_JAINWA010000003.1"/>
</dbReference>
<comment type="catalytic activity">
    <reaction evidence="4">
        <text>2-deoxy-alpha-D-ribose 1-phosphate = 2-deoxy-D-ribose 5-phosphate</text>
        <dbReference type="Rhea" id="RHEA:27658"/>
        <dbReference type="ChEBI" id="CHEBI:57259"/>
        <dbReference type="ChEBI" id="CHEBI:62877"/>
        <dbReference type="EC" id="5.4.2.7"/>
    </reaction>
</comment>
<dbReference type="GO" id="GO:0030145">
    <property type="term" value="F:manganese ion binding"/>
    <property type="evidence" value="ECO:0007669"/>
    <property type="project" value="UniProtKB-UniRule"/>
</dbReference>
<evidence type="ECO:0000256" key="3">
    <source>
        <dbReference type="ARBA" id="ARBA00023211"/>
    </source>
</evidence>
<protein>
    <recommendedName>
        <fullName evidence="4 5">Phosphopentomutase</fullName>
        <ecNumber evidence="4 5">5.4.2.7</ecNumber>
    </recommendedName>
    <alternativeName>
        <fullName evidence="4">Phosphodeoxyribomutase</fullName>
    </alternativeName>
</protein>
<comment type="caution">
    <text evidence="7">The sequence shown here is derived from an EMBL/GenBank/DDBJ whole genome shotgun (WGS) entry which is preliminary data.</text>
</comment>
<gene>
    <name evidence="4" type="primary">deoB</name>
    <name evidence="7" type="ORF">K7J14_10555</name>
</gene>
<dbReference type="Gene3D" id="3.40.720.10">
    <property type="entry name" value="Alkaline Phosphatase, subunit A"/>
    <property type="match status" value="1"/>
</dbReference>
<feature type="binding site" evidence="4">
    <location>
        <position position="280"/>
    </location>
    <ligand>
        <name>Mn(2+)</name>
        <dbReference type="ChEBI" id="CHEBI:29035"/>
        <label>2</label>
    </ligand>
</feature>
<dbReference type="Proteomes" id="UP001198163">
    <property type="component" value="Unassembled WGS sequence"/>
</dbReference>
<comment type="cofactor">
    <cofactor evidence="4">
        <name>Mn(2+)</name>
        <dbReference type="ChEBI" id="CHEBI:29035"/>
    </cofactor>
    <text evidence="4">Binds 2 manganese ions.</text>
</comment>
<dbReference type="Pfam" id="PF01676">
    <property type="entry name" value="Metalloenzyme"/>
    <property type="match status" value="1"/>
</dbReference>
<dbReference type="EMBL" id="JAINWA010000003">
    <property type="protein sequence ID" value="MCD1655139.1"/>
    <property type="molecule type" value="Genomic_DNA"/>
</dbReference>
<feature type="binding site" evidence="4">
    <location>
        <position position="321"/>
    </location>
    <ligand>
        <name>Mn(2+)</name>
        <dbReference type="ChEBI" id="CHEBI:29035"/>
        <label>1</label>
    </ligand>
</feature>
<dbReference type="GO" id="GO:0006018">
    <property type="term" value="P:2-deoxyribose 1-phosphate catabolic process"/>
    <property type="evidence" value="ECO:0007669"/>
    <property type="project" value="UniProtKB-UniRule"/>
</dbReference>
<dbReference type="SUPFAM" id="SSF53649">
    <property type="entry name" value="Alkaline phosphatase-like"/>
    <property type="match status" value="1"/>
</dbReference>
<feature type="binding site" evidence="4">
    <location>
        <position position="13"/>
    </location>
    <ligand>
        <name>Mn(2+)</name>
        <dbReference type="ChEBI" id="CHEBI:29035"/>
        <label>1</label>
    </ligand>
</feature>
<sequence>MAGIDRVIIVVLDSAGVGALPDAALYGDEGANTLGHIGDAGPLAVPNMEALGLGNIIPIRGVSPRAETQGAWGKAGSLTKGKDTTVGHWEIAGVVMNEALPTWPEGIPPDVAEQFEAAIGRKTLGRTVASGTEIIDQFGAEHVRTGFPIIYTSADSVFQIAAHEEVVPLETLYDWCKTARKMLNVGRVIARPFVGKPGSWQRTAHRHDYSLEPPQQTMLDKLVEAKLPVVGIGKISDIFAGRGITETHPITSNSDGMDKTINLVAKGGKGLVFTNLVDFDMKFGHRRDVDGYRRALEDFDAELAKLQAVMKDGDLLIITADHGCDPAFKGTDHTREYVPILAAGKRVKPGTIGTRKSFSDIAATTAELLLGSKETGSFAREILG</sequence>
<dbReference type="InterPro" id="IPR017850">
    <property type="entry name" value="Alkaline_phosphatase_core_sf"/>
</dbReference>
<dbReference type="GO" id="GO:0009117">
    <property type="term" value="P:nucleotide metabolic process"/>
    <property type="evidence" value="ECO:0007669"/>
    <property type="project" value="UniProtKB-UniRule"/>
</dbReference>
<comment type="catalytic activity">
    <reaction evidence="4">
        <text>alpha-D-ribose 1-phosphate = D-ribose 5-phosphate</text>
        <dbReference type="Rhea" id="RHEA:18793"/>
        <dbReference type="ChEBI" id="CHEBI:57720"/>
        <dbReference type="ChEBI" id="CHEBI:78346"/>
        <dbReference type="EC" id="5.4.2.7"/>
    </reaction>
</comment>
<dbReference type="GO" id="GO:0000287">
    <property type="term" value="F:magnesium ion binding"/>
    <property type="evidence" value="ECO:0007669"/>
    <property type="project" value="UniProtKB-UniRule"/>
</dbReference>
<organism evidence="7 8">
    <name type="scientific">Teretinema zuelzerae</name>
    <dbReference type="NCBI Taxonomy" id="156"/>
    <lineage>
        <taxon>Bacteria</taxon>
        <taxon>Pseudomonadati</taxon>
        <taxon>Spirochaetota</taxon>
        <taxon>Spirochaetia</taxon>
        <taxon>Spirochaetales</taxon>
        <taxon>Treponemataceae</taxon>
        <taxon>Teretinema</taxon>
    </lineage>
</organism>
<proteinExistence type="inferred from homology"/>
<comment type="pathway">
    <text evidence="4">Carbohydrate degradation; 2-deoxy-D-ribose 1-phosphate degradation; D-glyceraldehyde 3-phosphate and acetaldehyde from 2-deoxy-alpha-D-ribose 1-phosphate: step 1/2.</text>
</comment>
<comment type="similarity">
    <text evidence="1 4">Belongs to the phosphopentomutase family.</text>
</comment>
<keyword evidence="4 7" id="KW-0413">Isomerase</keyword>
<keyword evidence="8" id="KW-1185">Reference proteome</keyword>
<feature type="binding site" evidence="4">
    <location>
        <position position="322"/>
    </location>
    <ligand>
        <name>Mn(2+)</name>
        <dbReference type="ChEBI" id="CHEBI:29035"/>
        <label>1</label>
    </ligand>
</feature>
<evidence type="ECO:0000259" key="6">
    <source>
        <dbReference type="Pfam" id="PF01676"/>
    </source>
</evidence>
<dbReference type="PANTHER" id="PTHR21110">
    <property type="entry name" value="PHOSPHOPENTOMUTASE"/>
    <property type="match status" value="1"/>
</dbReference>
<feature type="binding site" evidence="4">
    <location>
        <position position="285"/>
    </location>
    <ligand>
        <name>Mn(2+)</name>
        <dbReference type="ChEBI" id="CHEBI:29035"/>
        <label>2</label>
    </ligand>
</feature>
<accession>A0AAE3JLU9</accession>
<feature type="binding site" evidence="4">
    <location>
        <position position="333"/>
    </location>
    <ligand>
        <name>Mn(2+)</name>
        <dbReference type="ChEBI" id="CHEBI:29035"/>
        <label>2</label>
    </ligand>
</feature>
<name>A0AAE3JLU9_9SPIR</name>
<dbReference type="HAMAP" id="MF_00740">
    <property type="entry name" value="Phosphopentomut"/>
    <property type="match status" value="1"/>
</dbReference>
<dbReference type="Gene3D" id="3.30.70.1250">
    <property type="entry name" value="Phosphopentomutase"/>
    <property type="match status" value="1"/>
</dbReference>
<reference evidence="7" key="1">
    <citation type="submission" date="2021-08" db="EMBL/GenBank/DDBJ databases">
        <title>Comparative analyses of Brucepasteria parasyntrophica and Teretinema zuelzerae.</title>
        <authorList>
            <person name="Song Y."/>
            <person name="Brune A."/>
        </authorList>
    </citation>
    <scope>NUCLEOTIDE SEQUENCE</scope>
    <source>
        <strain evidence="7">DSM 1903</strain>
    </source>
</reference>
<dbReference type="AlphaFoldDB" id="A0AAE3JLU9"/>
<evidence type="ECO:0000256" key="4">
    <source>
        <dbReference type="HAMAP-Rule" id="MF_00740"/>
    </source>
</evidence>
<dbReference type="NCBIfam" id="TIGR01696">
    <property type="entry name" value="deoB"/>
    <property type="match status" value="1"/>
</dbReference>
<dbReference type="NCBIfam" id="NF003766">
    <property type="entry name" value="PRK05362.1"/>
    <property type="match status" value="1"/>
</dbReference>
<evidence type="ECO:0000256" key="5">
    <source>
        <dbReference type="NCBIfam" id="TIGR01696"/>
    </source>
</evidence>
<evidence type="ECO:0000256" key="1">
    <source>
        <dbReference type="ARBA" id="ARBA00010373"/>
    </source>
</evidence>
<dbReference type="InterPro" id="IPR024052">
    <property type="entry name" value="Phosphopentomutase_DeoB_cap_sf"/>
</dbReference>
<dbReference type="GO" id="GO:0043094">
    <property type="term" value="P:metabolic compound salvage"/>
    <property type="evidence" value="ECO:0007669"/>
    <property type="project" value="UniProtKB-UniRule"/>
</dbReference>
<evidence type="ECO:0000313" key="8">
    <source>
        <dbReference type="Proteomes" id="UP001198163"/>
    </source>
</evidence>
<keyword evidence="4" id="KW-0963">Cytoplasm</keyword>
<dbReference type="InterPro" id="IPR006124">
    <property type="entry name" value="Metalloenzyme"/>
</dbReference>
<keyword evidence="2 4" id="KW-0479">Metal-binding</keyword>
<dbReference type="SUPFAM" id="SSF143856">
    <property type="entry name" value="DeoB insert domain-like"/>
    <property type="match status" value="1"/>
</dbReference>
<comment type="function">
    <text evidence="4">Isomerase that catalyzes the conversion of deoxy-ribose 1-phosphate (dRib-1-P) and ribose 1-phosphate (Rib-1-P) to deoxy-ribose 5-phosphate (dRib-5-P) and ribose 5-phosphate (Rib-5-P), respectively.</text>
</comment>
<dbReference type="GO" id="GO:0005829">
    <property type="term" value="C:cytosol"/>
    <property type="evidence" value="ECO:0007669"/>
    <property type="project" value="TreeGrafter"/>
</dbReference>
<dbReference type="EC" id="5.4.2.7" evidence="4 5"/>
<dbReference type="GO" id="GO:0008973">
    <property type="term" value="F:phosphopentomutase activity"/>
    <property type="evidence" value="ECO:0007669"/>
    <property type="project" value="UniProtKB-UniRule"/>
</dbReference>
<dbReference type="PANTHER" id="PTHR21110:SF0">
    <property type="entry name" value="PHOSPHOPENTOMUTASE"/>
    <property type="match status" value="1"/>
</dbReference>
<dbReference type="InterPro" id="IPR010045">
    <property type="entry name" value="DeoB"/>
</dbReference>
<dbReference type="PIRSF" id="PIRSF001491">
    <property type="entry name" value="Ppentomutase"/>
    <property type="match status" value="1"/>
</dbReference>
<evidence type="ECO:0000313" key="7">
    <source>
        <dbReference type="EMBL" id="MCD1655139.1"/>
    </source>
</evidence>
<comment type="subcellular location">
    <subcellularLocation>
        <location evidence="4">Cytoplasm</location>
    </subcellularLocation>
</comment>
<feature type="domain" description="Metalloenzyme" evidence="6">
    <location>
        <begin position="6"/>
        <end position="370"/>
    </location>
</feature>
<keyword evidence="3 4" id="KW-0464">Manganese</keyword>